<name>A0ABR0ABE8_9CRUS</name>
<dbReference type="Proteomes" id="UP001234178">
    <property type="component" value="Unassembled WGS sequence"/>
</dbReference>
<sequence length="81" mass="9227">MKFMIVLYLSASHNKVSLRKWSGRRTGATCCVSRVTELISRRGGSAGDYTGTHWLFSHGFQRTSIARDWRLDLIGDDAREH</sequence>
<keyword evidence="2" id="KW-1185">Reference proteome</keyword>
<reference evidence="1 2" key="1">
    <citation type="journal article" date="2023" name="Nucleic Acids Res.">
        <title>The hologenome of Daphnia magna reveals possible DNA methylation and microbiome-mediated evolution of the host genome.</title>
        <authorList>
            <person name="Chaturvedi A."/>
            <person name="Li X."/>
            <person name="Dhandapani V."/>
            <person name="Marshall H."/>
            <person name="Kissane S."/>
            <person name="Cuenca-Cambronero M."/>
            <person name="Asole G."/>
            <person name="Calvet F."/>
            <person name="Ruiz-Romero M."/>
            <person name="Marangio P."/>
            <person name="Guigo R."/>
            <person name="Rago D."/>
            <person name="Mirbahai L."/>
            <person name="Eastwood N."/>
            <person name="Colbourne J.K."/>
            <person name="Zhou J."/>
            <person name="Mallon E."/>
            <person name="Orsini L."/>
        </authorList>
    </citation>
    <scope>NUCLEOTIDE SEQUENCE [LARGE SCALE GENOMIC DNA]</scope>
    <source>
        <strain evidence="1">LRV0_1</strain>
    </source>
</reference>
<dbReference type="EMBL" id="JAOYFB010000037">
    <property type="protein sequence ID" value="KAK4022445.1"/>
    <property type="molecule type" value="Genomic_DNA"/>
</dbReference>
<protein>
    <recommendedName>
        <fullName evidence="3">Secreted protein</fullName>
    </recommendedName>
</protein>
<evidence type="ECO:0000313" key="2">
    <source>
        <dbReference type="Proteomes" id="UP001234178"/>
    </source>
</evidence>
<evidence type="ECO:0008006" key="3">
    <source>
        <dbReference type="Google" id="ProtNLM"/>
    </source>
</evidence>
<gene>
    <name evidence="1" type="ORF">OUZ56_007909</name>
</gene>
<evidence type="ECO:0000313" key="1">
    <source>
        <dbReference type="EMBL" id="KAK4022445.1"/>
    </source>
</evidence>
<organism evidence="1 2">
    <name type="scientific">Daphnia magna</name>
    <dbReference type="NCBI Taxonomy" id="35525"/>
    <lineage>
        <taxon>Eukaryota</taxon>
        <taxon>Metazoa</taxon>
        <taxon>Ecdysozoa</taxon>
        <taxon>Arthropoda</taxon>
        <taxon>Crustacea</taxon>
        <taxon>Branchiopoda</taxon>
        <taxon>Diplostraca</taxon>
        <taxon>Cladocera</taxon>
        <taxon>Anomopoda</taxon>
        <taxon>Daphniidae</taxon>
        <taxon>Daphnia</taxon>
    </lineage>
</organism>
<proteinExistence type="predicted"/>
<comment type="caution">
    <text evidence="1">The sequence shown here is derived from an EMBL/GenBank/DDBJ whole genome shotgun (WGS) entry which is preliminary data.</text>
</comment>
<accession>A0ABR0ABE8</accession>